<dbReference type="InterPro" id="IPR034660">
    <property type="entry name" value="DinB/YfiT-like"/>
</dbReference>
<dbReference type="EMBL" id="FUYE01000009">
    <property type="protein sequence ID" value="SKA99377.1"/>
    <property type="molecule type" value="Genomic_DNA"/>
</dbReference>
<dbReference type="SUPFAM" id="SSF109854">
    <property type="entry name" value="DinB/YfiT-like putative metalloenzymes"/>
    <property type="match status" value="1"/>
</dbReference>
<sequence>MDGMDTTDTPLLEPPGAGLPALELMLVRWFFRGYVWGGSVSAFTTRFEEERQRVRELISVCDEALGDRQVLIPRPRGLEDSSRHWSVWMTLEHLRLIHESLRKVMLALSRGVSLEGKASTAAVKPPVGITSSVIPVYEASCDALISTAQQIKSLKTELKFAHPWFGPLDAYGWYAMAPFHLRLHRAQIQTILKRSRMV</sequence>
<gene>
    <name evidence="2" type="ORF">SAMN02745166_02922</name>
</gene>
<dbReference type="InterPro" id="IPR024775">
    <property type="entry name" value="DinB-like"/>
</dbReference>
<evidence type="ECO:0000313" key="3">
    <source>
        <dbReference type="Proteomes" id="UP000190774"/>
    </source>
</evidence>
<dbReference type="STRING" id="48467.SAMN02745166_02922"/>
<dbReference type="AlphaFoldDB" id="A0A1T4YC14"/>
<keyword evidence="3" id="KW-1185">Reference proteome</keyword>
<organism evidence="2 3">
    <name type="scientific">Prosthecobacter debontii</name>
    <dbReference type="NCBI Taxonomy" id="48467"/>
    <lineage>
        <taxon>Bacteria</taxon>
        <taxon>Pseudomonadati</taxon>
        <taxon>Verrucomicrobiota</taxon>
        <taxon>Verrucomicrobiia</taxon>
        <taxon>Verrucomicrobiales</taxon>
        <taxon>Verrucomicrobiaceae</taxon>
        <taxon>Prosthecobacter</taxon>
    </lineage>
</organism>
<name>A0A1T4YC14_9BACT</name>
<dbReference type="Pfam" id="PF12867">
    <property type="entry name" value="DinB_2"/>
    <property type="match status" value="1"/>
</dbReference>
<evidence type="ECO:0000313" key="2">
    <source>
        <dbReference type="EMBL" id="SKA99377.1"/>
    </source>
</evidence>
<evidence type="ECO:0000259" key="1">
    <source>
        <dbReference type="Pfam" id="PF12867"/>
    </source>
</evidence>
<accession>A0A1T4YC14</accession>
<dbReference type="OrthoDB" id="9181047at2"/>
<reference evidence="3" key="1">
    <citation type="submission" date="2017-02" db="EMBL/GenBank/DDBJ databases">
        <authorList>
            <person name="Varghese N."/>
            <person name="Submissions S."/>
        </authorList>
    </citation>
    <scope>NUCLEOTIDE SEQUENCE [LARGE SCALE GENOMIC DNA]</scope>
    <source>
        <strain evidence="3">ATCC 700200</strain>
    </source>
</reference>
<feature type="domain" description="DinB-like" evidence="1">
    <location>
        <begin position="47"/>
        <end position="188"/>
    </location>
</feature>
<dbReference type="Gene3D" id="1.20.120.450">
    <property type="entry name" value="dinb family like domain"/>
    <property type="match status" value="1"/>
</dbReference>
<proteinExistence type="predicted"/>
<dbReference type="Proteomes" id="UP000190774">
    <property type="component" value="Unassembled WGS sequence"/>
</dbReference>
<protein>
    <submittedName>
        <fullName evidence="2">DinB superfamily protein</fullName>
    </submittedName>
</protein>